<comment type="caution">
    <text evidence="1">The sequence shown here is derived from an EMBL/GenBank/DDBJ whole genome shotgun (WGS) entry which is preliminary data.</text>
</comment>
<sequence length="101" mass="11740">MTGYLPVRAFDSDDWRAAKDDGSQTRVEMIEHLTRSGTLDELAKQQVFDLLGECRDTAYFNEWDCVYRLGDQRGFFSLDSEWLVIDFSQDGIVQRYEVVSD</sequence>
<accession>A0A848QJR7</accession>
<gene>
    <name evidence="1" type="ORF">HKD42_12545</name>
</gene>
<evidence type="ECO:0000313" key="2">
    <source>
        <dbReference type="Proteomes" id="UP000561181"/>
    </source>
</evidence>
<keyword evidence="2" id="KW-1185">Reference proteome</keyword>
<name>A0A848QJR7_9SPHN</name>
<reference evidence="1 2" key="1">
    <citation type="submission" date="2020-04" db="EMBL/GenBank/DDBJ databases">
        <authorList>
            <person name="Liu A."/>
        </authorList>
    </citation>
    <scope>NUCLEOTIDE SEQUENCE [LARGE SCALE GENOMIC DNA]</scope>
    <source>
        <strain evidence="1 2">RZ02</strain>
    </source>
</reference>
<dbReference type="Proteomes" id="UP000561181">
    <property type="component" value="Unassembled WGS sequence"/>
</dbReference>
<evidence type="ECO:0000313" key="1">
    <source>
        <dbReference type="EMBL" id="NMW32892.1"/>
    </source>
</evidence>
<proteinExistence type="predicted"/>
<dbReference type="RefSeq" id="WP_170013838.1">
    <property type="nucleotide sequence ID" value="NZ_JABCRE010000003.1"/>
</dbReference>
<organism evidence="1 2">
    <name type="scientific">Pontixanthobacter rizhaonensis</name>
    <dbReference type="NCBI Taxonomy" id="2730337"/>
    <lineage>
        <taxon>Bacteria</taxon>
        <taxon>Pseudomonadati</taxon>
        <taxon>Pseudomonadota</taxon>
        <taxon>Alphaproteobacteria</taxon>
        <taxon>Sphingomonadales</taxon>
        <taxon>Erythrobacteraceae</taxon>
        <taxon>Pontixanthobacter</taxon>
    </lineage>
</organism>
<protein>
    <submittedName>
        <fullName evidence="1">Uncharacterized protein</fullName>
    </submittedName>
</protein>
<dbReference type="EMBL" id="JABCRE010000003">
    <property type="protein sequence ID" value="NMW32892.1"/>
    <property type="molecule type" value="Genomic_DNA"/>
</dbReference>
<dbReference type="AlphaFoldDB" id="A0A848QJR7"/>